<proteinExistence type="predicted"/>
<dbReference type="PANTHER" id="PTHR30336">
    <property type="entry name" value="INNER MEMBRANE PROTEIN, PROBABLE PERMEASE"/>
    <property type="match status" value="1"/>
</dbReference>
<dbReference type="EMBL" id="JBBMFR010000002">
    <property type="protein sequence ID" value="MEQ2396573.1"/>
    <property type="molecule type" value="Genomic_DNA"/>
</dbReference>
<dbReference type="InterPro" id="IPR051599">
    <property type="entry name" value="Cell_Envelope_Assoc"/>
</dbReference>
<organism evidence="2 3">
    <name type="scientific">Bifidobacterium hominis</name>
    <dbReference type="NCBI Taxonomy" id="3133177"/>
    <lineage>
        <taxon>Bacteria</taxon>
        <taxon>Bacillati</taxon>
        <taxon>Actinomycetota</taxon>
        <taxon>Actinomycetes</taxon>
        <taxon>Bifidobacteriales</taxon>
        <taxon>Bifidobacteriaceae</taxon>
        <taxon>Bifidobacterium</taxon>
    </lineage>
</organism>
<evidence type="ECO:0000313" key="3">
    <source>
        <dbReference type="Proteomes" id="UP001462554"/>
    </source>
</evidence>
<evidence type="ECO:0000313" key="2">
    <source>
        <dbReference type="EMBL" id="MEQ2396573.1"/>
    </source>
</evidence>
<gene>
    <name evidence="2" type="ORF">WMO36_01575</name>
</gene>
<comment type="caution">
    <text evidence="2">The sequence shown here is derived from an EMBL/GenBank/DDBJ whole genome shotgun (WGS) entry which is preliminary data.</text>
</comment>
<name>A0ABV1C793_9BIFI</name>
<dbReference type="Gene3D" id="3.40.50.620">
    <property type="entry name" value="HUPs"/>
    <property type="match status" value="1"/>
</dbReference>
<dbReference type="InterPro" id="IPR003848">
    <property type="entry name" value="DUF218"/>
</dbReference>
<accession>A0ABV1C793</accession>
<dbReference type="Proteomes" id="UP001462554">
    <property type="component" value="Unassembled WGS sequence"/>
</dbReference>
<keyword evidence="3" id="KW-1185">Reference proteome</keyword>
<sequence>MAFGTVEGCIISRMDEHADPNLDYVVVLGAQVRKSSPSKVLRYRLDTAIDHLNENPGTTYIVSGGKGPNEPVAEAQGMTNYLESYGIKKNRIIKEMKSKTTQEKHLE</sequence>
<reference evidence="2 3" key="1">
    <citation type="submission" date="2024-03" db="EMBL/GenBank/DDBJ databases">
        <title>Human intestinal bacterial collection.</title>
        <authorList>
            <person name="Pauvert C."/>
            <person name="Hitch T.C.A."/>
            <person name="Clavel T."/>
        </authorList>
    </citation>
    <scope>NUCLEOTIDE SEQUENCE [LARGE SCALE GENOMIC DNA]</scope>
    <source>
        <strain evidence="2 3">CLA-AA-H311</strain>
    </source>
</reference>
<dbReference type="CDD" id="cd06259">
    <property type="entry name" value="YdcF-like"/>
    <property type="match status" value="1"/>
</dbReference>
<dbReference type="Pfam" id="PF02698">
    <property type="entry name" value="DUF218"/>
    <property type="match status" value="1"/>
</dbReference>
<evidence type="ECO:0000259" key="1">
    <source>
        <dbReference type="Pfam" id="PF02698"/>
    </source>
</evidence>
<dbReference type="RefSeq" id="WP_250778452.1">
    <property type="nucleotide sequence ID" value="NZ_JBBMFR010000002.1"/>
</dbReference>
<dbReference type="PANTHER" id="PTHR30336:SF4">
    <property type="entry name" value="ENVELOPE BIOGENESIS FACTOR ELYC"/>
    <property type="match status" value="1"/>
</dbReference>
<feature type="domain" description="DUF218" evidence="1">
    <location>
        <begin position="23"/>
        <end position="104"/>
    </location>
</feature>
<dbReference type="InterPro" id="IPR014729">
    <property type="entry name" value="Rossmann-like_a/b/a_fold"/>
</dbReference>
<protein>
    <submittedName>
        <fullName evidence="2">YdcF family protein</fullName>
    </submittedName>
</protein>